<dbReference type="PRINTS" id="PR00077">
    <property type="entry name" value="GPDHDRGNASE"/>
</dbReference>
<feature type="binding site" evidence="13">
    <location>
        <position position="286"/>
    </location>
    <ligand>
        <name>NADPH</name>
        <dbReference type="ChEBI" id="CHEBI:57783"/>
    </ligand>
</feature>
<comment type="caution">
    <text evidence="13">Lacks conserved residue(s) required for the propagation of feature annotation.</text>
</comment>
<evidence type="ECO:0000256" key="15">
    <source>
        <dbReference type="PIRSR" id="PIRSR000114-2"/>
    </source>
</evidence>
<dbReference type="GO" id="GO:0005975">
    <property type="term" value="P:carbohydrate metabolic process"/>
    <property type="evidence" value="ECO:0007669"/>
    <property type="project" value="InterPro"/>
</dbReference>
<keyword evidence="13" id="KW-0547">Nucleotide-binding</keyword>
<comment type="catalytic activity">
    <reaction evidence="13">
        <text>sn-glycerol 3-phosphate + NAD(+) = dihydroxyacetone phosphate + NADH + H(+)</text>
        <dbReference type="Rhea" id="RHEA:11092"/>
        <dbReference type="ChEBI" id="CHEBI:15378"/>
        <dbReference type="ChEBI" id="CHEBI:57540"/>
        <dbReference type="ChEBI" id="CHEBI:57597"/>
        <dbReference type="ChEBI" id="CHEBI:57642"/>
        <dbReference type="ChEBI" id="CHEBI:57945"/>
        <dbReference type="EC" id="1.1.1.94"/>
    </reaction>
</comment>
<dbReference type="InterPro" id="IPR011128">
    <property type="entry name" value="G3P_DH_NAD-dep_N"/>
</dbReference>
<dbReference type="FunFam" id="1.10.1040.10:FF:000001">
    <property type="entry name" value="Glycerol-3-phosphate dehydrogenase [NAD(P)+]"/>
    <property type="match status" value="1"/>
</dbReference>
<dbReference type="Pfam" id="PF01210">
    <property type="entry name" value="NAD_Gly3P_dh_N"/>
    <property type="match status" value="1"/>
</dbReference>
<feature type="binding site" evidence="13">
    <location>
        <position position="36"/>
    </location>
    <ligand>
        <name>NADPH</name>
        <dbReference type="ChEBI" id="CHEBI:57783"/>
    </ligand>
</feature>
<dbReference type="NCBIfam" id="NF000940">
    <property type="entry name" value="PRK00094.1-2"/>
    <property type="match status" value="1"/>
</dbReference>
<dbReference type="GO" id="GO:0051287">
    <property type="term" value="F:NAD binding"/>
    <property type="evidence" value="ECO:0007669"/>
    <property type="project" value="InterPro"/>
</dbReference>
<feature type="signal peptide" evidence="18">
    <location>
        <begin position="1"/>
        <end position="21"/>
    </location>
</feature>
<dbReference type="Gene3D" id="3.40.50.720">
    <property type="entry name" value="NAD(P)-binding Rossmann-like Domain"/>
    <property type="match status" value="1"/>
</dbReference>
<feature type="active site" description="Proton acceptor" evidence="13 14">
    <location>
        <position position="196"/>
    </location>
</feature>
<dbReference type="UniPathway" id="UPA00940"/>
<feature type="chain" id="PRO_5039449756" description="Glycerol-3-phosphate dehydrogenase [NAD(P)+]" evidence="18">
    <location>
        <begin position="22"/>
        <end position="347"/>
    </location>
</feature>
<dbReference type="PROSITE" id="PS00957">
    <property type="entry name" value="NAD_G3PDH"/>
    <property type="match status" value="1"/>
</dbReference>
<keyword evidence="7 13" id="KW-0594">Phospholipid biosynthesis</keyword>
<feature type="binding site" evidence="15">
    <location>
        <position position="110"/>
    </location>
    <ligand>
        <name>substrate</name>
    </ligand>
</feature>
<evidence type="ECO:0000313" key="21">
    <source>
        <dbReference type="EMBL" id="PAD22073.1"/>
    </source>
</evidence>
<feature type="binding site" evidence="16">
    <location>
        <position position="145"/>
    </location>
    <ligand>
        <name>NAD(+)</name>
        <dbReference type="ChEBI" id="CHEBI:57540"/>
    </ligand>
</feature>
<feature type="binding site" evidence="13">
    <location>
        <position position="260"/>
    </location>
    <ligand>
        <name>sn-glycerol 3-phosphate</name>
        <dbReference type="ChEBI" id="CHEBI:57597"/>
    </ligand>
</feature>
<dbReference type="NCBIfam" id="NF000941">
    <property type="entry name" value="PRK00094.1-3"/>
    <property type="match status" value="1"/>
</dbReference>
<comment type="subcellular location">
    <subcellularLocation>
        <location evidence="13">Cytoplasm</location>
    </subcellularLocation>
</comment>
<protein>
    <recommendedName>
        <fullName evidence="11 13">Glycerol-3-phosphate dehydrogenase [NAD(P)+]</fullName>
        <ecNumber evidence="10 13">1.1.1.94</ecNumber>
    </recommendedName>
    <alternativeName>
        <fullName evidence="13">NAD(P)(+)-dependent glycerol-3-phosphate dehydrogenase</fullName>
    </alternativeName>
    <alternativeName>
        <fullName evidence="12 13">NAD(P)H-dependent dihydroxyacetone-phosphate reductase</fullName>
    </alternativeName>
</protein>
<dbReference type="GO" id="GO:0008654">
    <property type="term" value="P:phospholipid biosynthetic process"/>
    <property type="evidence" value="ECO:0007669"/>
    <property type="project" value="UniProtKB-KW"/>
</dbReference>
<evidence type="ECO:0000256" key="9">
    <source>
        <dbReference type="ARBA" id="ARBA00052716"/>
    </source>
</evidence>
<evidence type="ECO:0000256" key="11">
    <source>
        <dbReference type="ARBA" id="ARBA00069372"/>
    </source>
</evidence>
<evidence type="ECO:0000256" key="5">
    <source>
        <dbReference type="ARBA" id="ARBA00023027"/>
    </source>
</evidence>
<feature type="binding site" evidence="13">
    <location>
        <position position="110"/>
    </location>
    <ligand>
        <name>sn-glycerol 3-phosphate</name>
        <dbReference type="ChEBI" id="CHEBI:57597"/>
    </ligand>
</feature>
<proteinExistence type="inferred from homology"/>
<evidence type="ECO:0000313" key="22">
    <source>
        <dbReference type="Proteomes" id="UP000216013"/>
    </source>
</evidence>
<dbReference type="GO" id="GO:0046167">
    <property type="term" value="P:glycerol-3-phosphate biosynthetic process"/>
    <property type="evidence" value="ECO:0007669"/>
    <property type="project" value="UniProtKB-UniRule"/>
</dbReference>
<dbReference type="Pfam" id="PF07479">
    <property type="entry name" value="NAD_Gly3P_dh_C"/>
    <property type="match status" value="1"/>
</dbReference>
<feature type="domain" description="Glycerol-3-phosphate dehydrogenase NAD-dependent C-terminal" evidence="20">
    <location>
        <begin position="185"/>
        <end position="325"/>
    </location>
</feature>
<reference evidence="21 22" key="1">
    <citation type="submission" date="2017-07" db="EMBL/GenBank/DDBJ databases">
        <title>Isolation and whole genome analysis of endospore-forming bacteria from heroin.</title>
        <authorList>
            <person name="Kalinowski J."/>
            <person name="Ahrens B."/>
            <person name="Al-Dilaimi A."/>
            <person name="Winkler A."/>
            <person name="Wibberg D."/>
            <person name="Schleenbecker U."/>
            <person name="Ruckert C."/>
            <person name="Wolfel R."/>
            <person name="Grass G."/>
        </authorList>
    </citation>
    <scope>NUCLEOTIDE SEQUENCE [LARGE SCALE GENOMIC DNA]</scope>
    <source>
        <strain evidence="21 22">7528</strain>
    </source>
</reference>
<organism evidence="21 22">
    <name type="scientific">Terribacillus saccharophilus</name>
    <dbReference type="NCBI Taxonomy" id="361277"/>
    <lineage>
        <taxon>Bacteria</taxon>
        <taxon>Bacillati</taxon>
        <taxon>Bacillota</taxon>
        <taxon>Bacilli</taxon>
        <taxon>Bacillales</taxon>
        <taxon>Bacillaceae</taxon>
        <taxon>Terribacillus</taxon>
    </lineage>
</organism>
<evidence type="ECO:0000256" key="10">
    <source>
        <dbReference type="ARBA" id="ARBA00066687"/>
    </source>
</evidence>
<feature type="binding site" evidence="13">
    <location>
        <position position="16"/>
    </location>
    <ligand>
        <name>NADPH</name>
        <dbReference type="ChEBI" id="CHEBI:57783"/>
    </ligand>
</feature>
<evidence type="ECO:0000256" key="13">
    <source>
        <dbReference type="HAMAP-Rule" id="MF_00394"/>
    </source>
</evidence>
<evidence type="ECO:0000256" key="2">
    <source>
        <dbReference type="ARBA" id="ARBA00022516"/>
    </source>
</evidence>
<feature type="binding site" evidence="13">
    <location>
        <position position="141"/>
    </location>
    <ligand>
        <name>sn-glycerol 3-phosphate</name>
        <dbReference type="ChEBI" id="CHEBI:57597"/>
    </ligand>
</feature>
<feature type="binding site" evidence="16">
    <location>
        <begin position="12"/>
        <end position="17"/>
    </location>
    <ligand>
        <name>NAD(+)</name>
        <dbReference type="ChEBI" id="CHEBI:57540"/>
    </ligand>
</feature>
<dbReference type="InterPro" id="IPR013328">
    <property type="entry name" value="6PGD_dom2"/>
</dbReference>
<evidence type="ECO:0000259" key="19">
    <source>
        <dbReference type="Pfam" id="PF01210"/>
    </source>
</evidence>
<evidence type="ECO:0000256" key="17">
    <source>
        <dbReference type="RuleBase" id="RU000437"/>
    </source>
</evidence>
<keyword evidence="5 13" id="KW-0520">NAD</keyword>
<evidence type="ECO:0000256" key="4">
    <source>
        <dbReference type="ARBA" id="ARBA00023002"/>
    </source>
</evidence>
<keyword evidence="8 13" id="KW-1208">Phospholipid metabolism</keyword>
<feature type="binding site" evidence="13">
    <location>
        <position position="110"/>
    </location>
    <ligand>
        <name>NADPH</name>
        <dbReference type="ChEBI" id="CHEBI:57783"/>
    </ligand>
</feature>
<feature type="binding site" evidence="13">
    <location>
        <position position="53"/>
    </location>
    <ligand>
        <name>NADPH</name>
        <dbReference type="ChEBI" id="CHEBI:57783"/>
    </ligand>
</feature>
<dbReference type="InterPro" id="IPR006109">
    <property type="entry name" value="G3P_DH_NAD-dep_C"/>
</dbReference>
<dbReference type="GO" id="GO:0046168">
    <property type="term" value="P:glycerol-3-phosphate catabolic process"/>
    <property type="evidence" value="ECO:0007669"/>
    <property type="project" value="InterPro"/>
</dbReference>
<dbReference type="InterPro" id="IPR006168">
    <property type="entry name" value="G3P_DH_NAD-dep"/>
</dbReference>
<keyword evidence="6 13" id="KW-0443">Lipid metabolism</keyword>
<keyword evidence="13" id="KW-0963">Cytoplasm</keyword>
<accession>A0A268AD77</accession>
<dbReference type="Gene3D" id="1.10.1040.10">
    <property type="entry name" value="N-(1-d-carboxylethyl)-l-norvaline Dehydrogenase, domain 2"/>
    <property type="match status" value="1"/>
</dbReference>
<evidence type="ECO:0000256" key="14">
    <source>
        <dbReference type="PIRSR" id="PIRSR000114-1"/>
    </source>
</evidence>
<dbReference type="EMBL" id="NPBV01000003">
    <property type="protein sequence ID" value="PAD22073.1"/>
    <property type="molecule type" value="Genomic_DNA"/>
</dbReference>
<keyword evidence="2 13" id="KW-0444">Lipid biosynthesis</keyword>
<keyword evidence="18" id="KW-0732">Signal</keyword>
<feature type="binding site" evidence="13">
    <location>
        <position position="261"/>
    </location>
    <ligand>
        <name>sn-glycerol 3-phosphate</name>
        <dbReference type="ChEBI" id="CHEBI:57597"/>
    </ligand>
</feature>
<feature type="domain" description="Glycerol-3-phosphate dehydrogenase NAD-dependent N-terminal" evidence="19">
    <location>
        <begin position="9"/>
        <end position="164"/>
    </location>
</feature>
<comment type="pathway">
    <text evidence="13">Membrane lipid metabolism; glycerophospholipid metabolism.</text>
</comment>
<feature type="binding site" evidence="13">
    <location>
        <position position="259"/>
    </location>
    <ligand>
        <name>sn-glycerol 3-phosphate</name>
        <dbReference type="ChEBI" id="CHEBI:57597"/>
    </ligand>
</feature>
<dbReference type="PANTHER" id="PTHR11728">
    <property type="entry name" value="GLYCEROL-3-PHOSPHATE DEHYDROGENASE"/>
    <property type="match status" value="1"/>
</dbReference>
<dbReference type="SUPFAM" id="SSF48179">
    <property type="entry name" value="6-phosphogluconate dehydrogenase C-terminal domain-like"/>
    <property type="match status" value="1"/>
</dbReference>
<comment type="similarity">
    <text evidence="1 13 17">Belongs to the NAD-dependent glycerol-3-phosphate dehydrogenase family.</text>
</comment>
<keyword evidence="4 13" id="KW-0560">Oxidoreductase</keyword>
<feature type="binding site" evidence="13">
    <location>
        <position position="260"/>
    </location>
    <ligand>
        <name>NADPH</name>
        <dbReference type="ChEBI" id="CHEBI:57783"/>
    </ligand>
</feature>
<dbReference type="HAMAP" id="MF_00394">
    <property type="entry name" value="NAD_Glyc3P_dehydrog"/>
    <property type="match status" value="1"/>
</dbReference>
<dbReference type="InterPro" id="IPR036291">
    <property type="entry name" value="NAD(P)-bd_dom_sf"/>
</dbReference>
<evidence type="ECO:0000256" key="16">
    <source>
        <dbReference type="PIRSR" id="PIRSR000114-3"/>
    </source>
</evidence>
<dbReference type="EC" id="1.1.1.94" evidence="10 13"/>
<dbReference type="SUPFAM" id="SSF51735">
    <property type="entry name" value="NAD(P)-binding Rossmann-fold domains"/>
    <property type="match status" value="1"/>
</dbReference>
<evidence type="ECO:0000256" key="1">
    <source>
        <dbReference type="ARBA" id="ARBA00011009"/>
    </source>
</evidence>
<comment type="function">
    <text evidence="13">Catalyzes the reduction of the glycolytic intermediate dihydroxyacetone phosphate (DHAP) to sn-glycerol 3-phosphate (G3P), the key precursor for phospholipid synthesis.</text>
</comment>
<comment type="catalytic activity">
    <reaction evidence="9">
        <text>sn-glycerol 3-phosphate + NADP(+) = dihydroxyacetone phosphate + NADPH + H(+)</text>
        <dbReference type="Rhea" id="RHEA:11096"/>
        <dbReference type="ChEBI" id="CHEBI:15378"/>
        <dbReference type="ChEBI" id="CHEBI:57597"/>
        <dbReference type="ChEBI" id="CHEBI:57642"/>
        <dbReference type="ChEBI" id="CHEBI:57783"/>
        <dbReference type="ChEBI" id="CHEBI:58349"/>
        <dbReference type="EC" id="1.1.1.94"/>
    </reaction>
    <physiologicalReaction direction="right-to-left" evidence="9">
        <dbReference type="Rhea" id="RHEA:11098"/>
    </physiologicalReaction>
</comment>
<dbReference type="Proteomes" id="UP000216013">
    <property type="component" value="Unassembled WGS sequence"/>
</dbReference>
<dbReference type="PANTHER" id="PTHR11728:SF1">
    <property type="entry name" value="GLYCEROL-3-PHOSPHATE DEHYDROGENASE [NAD(+)] 2, CHLOROPLASTIC"/>
    <property type="match status" value="1"/>
</dbReference>
<evidence type="ECO:0000256" key="18">
    <source>
        <dbReference type="SAM" id="SignalP"/>
    </source>
</evidence>
<dbReference type="GO" id="GO:0141152">
    <property type="term" value="F:glycerol-3-phosphate dehydrogenase (NAD+) activity"/>
    <property type="evidence" value="ECO:0007669"/>
    <property type="project" value="RHEA"/>
</dbReference>
<evidence type="ECO:0000256" key="6">
    <source>
        <dbReference type="ARBA" id="ARBA00023098"/>
    </source>
</evidence>
<dbReference type="NCBIfam" id="NF000942">
    <property type="entry name" value="PRK00094.1-4"/>
    <property type="match status" value="1"/>
</dbReference>
<dbReference type="AlphaFoldDB" id="A0A268AD77"/>
<evidence type="ECO:0000259" key="20">
    <source>
        <dbReference type="Pfam" id="PF07479"/>
    </source>
</evidence>
<feature type="binding site" evidence="13">
    <location>
        <position position="145"/>
    </location>
    <ligand>
        <name>NADPH</name>
        <dbReference type="ChEBI" id="CHEBI:57783"/>
    </ligand>
</feature>
<evidence type="ECO:0000256" key="7">
    <source>
        <dbReference type="ARBA" id="ARBA00023209"/>
    </source>
</evidence>
<dbReference type="PIRSF" id="PIRSF000114">
    <property type="entry name" value="Glycerol-3-P_dh"/>
    <property type="match status" value="1"/>
</dbReference>
<evidence type="ECO:0000256" key="12">
    <source>
        <dbReference type="ARBA" id="ARBA00080511"/>
    </source>
</evidence>
<gene>
    <name evidence="13" type="primary">gpsA</name>
    <name evidence="21" type="ORF">CHH64_05365</name>
</gene>
<feature type="binding site" evidence="13">
    <location>
        <position position="143"/>
    </location>
    <ligand>
        <name>sn-glycerol 3-phosphate</name>
        <dbReference type="ChEBI" id="CHEBI:57597"/>
    </ligand>
</feature>
<dbReference type="GO" id="GO:0006650">
    <property type="term" value="P:glycerophospholipid metabolic process"/>
    <property type="evidence" value="ECO:0007669"/>
    <property type="project" value="UniProtKB-UniRule"/>
</dbReference>
<feature type="binding site" evidence="13">
    <location>
        <position position="15"/>
    </location>
    <ligand>
        <name>NADPH</name>
        <dbReference type="ChEBI" id="CHEBI:57783"/>
    </ligand>
</feature>
<feature type="binding site" evidence="16">
    <location>
        <position position="260"/>
    </location>
    <ligand>
        <name>NAD(+)</name>
        <dbReference type="ChEBI" id="CHEBI:57540"/>
    </ligand>
</feature>
<evidence type="ECO:0000256" key="8">
    <source>
        <dbReference type="ARBA" id="ARBA00023264"/>
    </source>
</evidence>
<evidence type="ECO:0000256" key="3">
    <source>
        <dbReference type="ARBA" id="ARBA00022857"/>
    </source>
</evidence>
<dbReference type="GO" id="GO:0141153">
    <property type="term" value="F:glycerol-3-phosphate dehydrogenase (NADP+) activity"/>
    <property type="evidence" value="ECO:0007669"/>
    <property type="project" value="RHEA"/>
</dbReference>
<sequence length="347" mass="37186">MYMTQQIAAVLGAGSWGTALAMVLADNGHDVRLWSHNPNQVAEINEKRQNEKYLPGVTLPEAITAYADIEEAVRDAAAVILVVPAKATREVAAKLAGHIPAEAVIAHATKGIEPKTSKRVSQMIEEELEHVTHRPVVVLSGPSHAEEVAKRQPTTLSASSVEMEEAKKVQELFMNENFRVYTITDMVGVELGGSLKNIIALGAGISDGLGYGDNAKAALITRGLAEIARLGTKLGANPLTFIGLSGMGDLIVTCTSVHSRNWRTGNMLGKGMTLDEALAKMGMAVEGVRTTEAVAELADKAEVDMPITKGINQVLFHGAKAKDIVDQLMTRLPKHEMDDLQDVLNAR</sequence>
<dbReference type="FunFam" id="3.40.50.720:FF:000019">
    <property type="entry name" value="Glycerol-3-phosphate dehydrogenase [NAD(P)+]"/>
    <property type="match status" value="1"/>
</dbReference>
<feature type="binding site" evidence="13">
    <location>
        <position position="249"/>
    </location>
    <ligand>
        <name>sn-glycerol 3-phosphate</name>
        <dbReference type="ChEBI" id="CHEBI:57597"/>
    </ligand>
</feature>
<comment type="caution">
    <text evidence="21">The sequence shown here is derived from an EMBL/GenBank/DDBJ whole genome shotgun (WGS) entry which is preliminary data.</text>
</comment>
<feature type="binding site" evidence="13">
    <location>
        <position position="196"/>
    </location>
    <ligand>
        <name>sn-glycerol 3-phosphate</name>
        <dbReference type="ChEBI" id="CHEBI:57597"/>
    </ligand>
</feature>
<dbReference type="InterPro" id="IPR008927">
    <property type="entry name" value="6-PGluconate_DH-like_C_sf"/>
</dbReference>
<name>A0A268AD77_9BACI</name>
<keyword evidence="3 13" id="KW-0521">NADP</keyword>
<dbReference type="GO" id="GO:0005829">
    <property type="term" value="C:cytosol"/>
    <property type="evidence" value="ECO:0007669"/>
    <property type="project" value="TreeGrafter"/>
</dbReference>
<feature type="binding site" evidence="15">
    <location>
        <begin position="260"/>
        <end position="261"/>
    </location>
    <ligand>
        <name>substrate</name>
    </ligand>
</feature>